<dbReference type="EMBL" id="JPGG01000012">
    <property type="protein sequence ID" value="KGC20249.1"/>
    <property type="molecule type" value="Genomic_DNA"/>
</dbReference>
<proteinExistence type="predicted"/>
<reference evidence="1 2" key="1">
    <citation type="submission" date="2014-04" db="EMBL/GenBank/DDBJ databases">
        <authorList>
            <person name="Bishop-Lilly K.A."/>
            <person name="Broomall S.M."/>
            <person name="Chain P.S."/>
            <person name="Chertkov O."/>
            <person name="Coyne S.R."/>
            <person name="Daligault H.E."/>
            <person name="Davenport K.W."/>
            <person name="Erkkila T."/>
            <person name="Frey K.G."/>
            <person name="Gibbons H.S."/>
            <person name="Gu W."/>
            <person name="Jaissle J."/>
            <person name="Johnson S.L."/>
            <person name="Koroleva G.I."/>
            <person name="Ladner J.T."/>
            <person name="Lo C.-C."/>
            <person name="Minogue T.D."/>
            <person name="Munk C."/>
            <person name="Palacios G.F."/>
            <person name="Redden C.L."/>
            <person name="Rosenzweig C.N."/>
            <person name="Scholz M.B."/>
            <person name="Teshima H."/>
            <person name="Xu Y."/>
        </authorList>
    </citation>
    <scope>NUCLEOTIDE SEQUENCE [LARGE SCALE GENOMIC DNA]</scope>
    <source>
        <strain evidence="2">gladioli</strain>
    </source>
</reference>
<dbReference type="RefSeq" id="WP_036057539.1">
    <property type="nucleotide sequence ID" value="NZ_KN150851.1"/>
</dbReference>
<dbReference type="AlphaFoldDB" id="A0AAW3FB53"/>
<organism evidence="1 2">
    <name type="scientific">Burkholderia gladioli</name>
    <name type="common">Pseudomonas marginata</name>
    <name type="synonym">Phytomonas marginata</name>
    <dbReference type="NCBI Taxonomy" id="28095"/>
    <lineage>
        <taxon>Bacteria</taxon>
        <taxon>Pseudomonadati</taxon>
        <taxon>Pseudomonadota</taxon>
        <taxon>Betaproteobacteria</taxon>
        <taxon>Burkholderiales</taxon>
        <taxon>Burkholderiaceae</taxon>
        <taxon>Burkholderia</taxon>
    </lineage>
</organism>
<protein>
    <submittedName>
        <fullName evidence="1">Uncharacterized protein</fullName>
    </submittedName>
</protein>
<sequence>MNTHLYQDGKAVTARSIATAVDAGDMTIPEATELIELLVARATETLRDENARLRICAGQRRPPVPVPHREAESRL</sequence>
<name>A0AAW3FB53_BURGA</name>
<dbReference type="Proteomes" id="UP000029590">
    <property type="component" value="Unassembled WGS sequence"/>
</dbReference>
<evidence type="ECO:0000313" key="2">
    <source>
        <dbReference type="Proteomes" id="UP000029590"/>
    </source>
</evidence>
<accession>A0AAW3FB53</accession>
<gene>
    <name evidence="1" type="ORF">DM48_7913</name>
</gene>
<comment type="caution">
    <text evidence="1">The sequence shown here is derived from an EMBL/GenBank/DDBJ whole genome shotgun (WGS) entry which is preliminary data.</text>
</comment>
<evidence type="ECO:0000313" key="1">
    <source>
        <dbReference type="EMBL" id="KGC20249.1"/>
    </source>
</evidence>